<organism evidence="2 3">
    <name type="scientific">Candidatus Lumbricidiphila eiseniae</name>
    <dbReference type="NCBI Taxonomy" id="1969409"/>
    <lineage>
        <taxon>Bacteria</taxon>
        <taxon>Bacillati</taxon>
        <taxon>Actinomycetota</taxon>
        <taxon>Actinomycetes</taxon>
        <taxon>Micrococcales</taxon>
        <taxon>Microbacteriaceae</taxon>
        <taxon>Candidatus Lumbricidiphila</taxon>
    </lineage>
</organism>
<feature type="region of interest" description="Disordered" evidence="1">
    <location>
        <begin position="36"/>
        <end position="61"/>
    </location>
</feature>
<evidence type="ECO:0000313" key="3">
    <source>
        <dbReference type="Proteomes" id="UP000219994"/>
    </source>
</evidence>
<feature type="non-terminal residue" evidence="2">
    <location>
        <position position="1"/>
    </location>
</feature>
<gene>
    <name evidence="2" type="ORF">B5766_03530</name>
</gene>
<protein>
    <submittedName>
        <fullName evidence="2">Uncharacterized protein</fullName>
    </submittedName>
</protein>
<evidence type="ECO:0000313" key="2">
    <source>
        <dbReference type="EMBL" id="PDQ35954.1"/>
    </source>
</evidence>
<dbReference type="EMBL" id="NAEP01000024">
    <property type="protein sequence ID" value="PDQ35954.1"/>
    <property type="molecule type" value="Genomic_DNA"/>
</dbReference>
<sequence length="61" mass="6629">STPNASTATSNPRDATRLHTQLDKLLLEVLSSHCRAPTGPGIISEPARTMLKKPKTTTYRP</sequence>
<dbReference type="AlphaFoldDB" id="A0A2A6FSW0"/>
<name>A0A2A6FSW0_9MICO</name>
<reference evidence="3" key="1">
    <citation type="submission" date="2017-03" db="EMBL/GenBank/DDBJ databases">
        <authorList>
            <person name="Lund M.B."/>
        </authorList>
    </citation>
    <scope>NUCLEOTIDE SEQUENCE [LARGE SCALE GENOMIC DNA]</scope>
</reference>
<accession>A0A2A6FSW0</accession>
<evidence type="ECO:0000256" key="1">
    <source>
        <dbReference type="SAM" id="MobiDB-lite"/>
    </source>
</evidence>
<dbReference type="Proteomes" id="UP000219994">
    <property type="component" value="Unassembled WGS sequence"/>
</dbReference>
<comment type="caution">
    <text evidence="2">The sequence shown here is derived from an EMBL/GenBank/DDBJ whole genome shotgun (WGS) entry which is preliminary data.</text>
</comment>
<proteinExistence type="predicted"/>